<organism evidence="1 2">
    <name type="scientific">Psilocybe cubensis</name>
    <name type="common">Psychedelic mushroom</name>
    <name type="synonym">Stropharia cubensis</name>
    <dbReference type="NCBI Taxonomy" id="181762"/>
    <lineage>
        <taxon>Eukaryota</taxon>
        <taxon>Fungi</taxon>
        <taxon>Dikarya</taxon>
        <taxon>Basidiomycota</taxon>
        <taxon>Agaricomycotina</taxon>
        <taxon>Agaricomycetes</taxon>
        <taxon>Agaricomycetidae</taxon>
        <taxon>Agaricales</taxon>
        <taxon>Agaricineae</taxon>
        <taxon>Strophariaceae</taxon>
        <taxon>Psilocybe</taxon>
    </lineage>
</organism>
<proteinExistence type="predicted"/>
<dbReference type="Proteomes" id="UP000664032">
    <property type="component" value="Unassembled WGS sequence"/>
</dbReference>
<sequence length="97" mass="10862">MAENKTDEPLITNEKEVGLEAAQPGPSTSGTSVRDFLNDRTTYYCFKAARITRLSAQAARGTEMVNDPEHRVPSWHLATTAESRIYRKANRQVQLPV</sequence>
<reference evidence="1" key="1">
    <citation type="submission" date="2021-10" db="EMBL/GenBank/DDBJ databases">
        <title>Psilocybe cubensis genome.</title>
        <authorList>
            <person name="Mckernan K.J."/>
            <person name="Crawford S."/>
            <person name="Trippe A."/>
            <person name="Kane L.T."/>
            <person name="Mclaughlin S."/>
        </authorList>
    </citation>
    <scope>NUCLEOTIDE SEQUENCE</scope>
    <source>
        <strain evidence="1">MGC-MH-2018</strain>
    </source>
</reference>
<dbReference type="EMBL" id="JAFIQS020000009">
    <property type="protein sequence ID" value="KAH9477991.1"/>
    <property type="molecule type" value="Genomic_DNA"/>
</dbReference>
<comment type="caution">
    <text evidence="1">The sequence shown here is derived from an EMBL/GenBank/DDBJ whole genome shotgun (WGS) entry which is preliminary data.</text>
</comment>
<protein>
    <submittedName>
        <fullName evidence="1">Uncharacterized protein</fullName>
    </submittedName>
</protein>
<name>A0ACB8GR06_PSICU</name>
<gene>
    <name evidence="1" type="ORF">JR316_0010224</name>
</gene>
<accession>A0ACB8GR06</accession>
<keyword evidence="2" id="KW-1185">Reference proteome</keyword>
<evidence type="ECO:0000313" key="1">
    <source>
        <dbReference type="EMBL" id="KAH9477991.1"/>
    </source>
</evidence>
<evidence type="ECO:0000313" key="2">
    <source>
        <dbReference type="Proteomes" id="UP000664032"/>
    </source>
</evidence>